<dbReference type="InterPro" id="IPR027417">
    <property type="entry name" value="P-loop_NTPase"/>
</dbReference>
<dbReference type="RefSeq" id="WP_070371670.1">
    <property type="nucleotide sequence ID" value="NZ_LKEU01000033.1"/>
</dbReference>
<dbReference type="Proteomes" id="UP000176244">
    <property type="component" value="Unassembled WGS sequence"/>
</dbReference>
<accession>A0A1F2PFV8</accession>
<feature type="coiled-coil region" evidence="1">
    <location>
        <begin position="448"/>
        <end position="489"/>
    </location>
</feature>
<dbReference type="InterPro" id="IPR013496">
    <property type="entry name" value="CHP02680"/>
</dbReference>
<dbReference type="Pfam" id="PF13558">
    <property type="entry name" value="SbcC_Walker_B"/>
    <property type="match status" value="1"/>
</dbReference>
<evidence type="ECO:0008006" key="5">
    <source>
        <dbReference type="Google" id="ProtNLM"/>
    </source>
</evidence>
<evidence type="ECO:0000313" key="3">
    <source>
        <dbReference type="EMBL" id="OFV70188.1"/>
    </source>
</evidence>
<dbReference type="OrthoDB" id="9776649at2"/>
<reference evidence="3 4" key="1">
    <citation type="submission" date="2015-09" db="EMBL/GenBank/DDBJ databases">
        <title>Genome sequence of Acetobacterium wieringae DSM 1911.</title>
        <authorList>
            <person name="Poehlein A."/>
            <person name="Bengelsdorf F.R."/>
            <person name="Schiel-Bengelsdorf B."/>
            <person name="Duerre P."/>
            <person name="Daniel R."/>
        </authorList>
    </citation>
    <scope>NUCLEOTIDE SEQUENCE [LARGE SCALE GENOMIC DNA]</scope>
    <source>
        <strain evidence="3 4">DSM 1911</strain>
    </source>
</reference>
<sequence>MQDNRWVMNRAGLVNFWYYDEETFDFSQGRLLLRGSNGSGKSVTMQSFIPLLLDGNKSPERLDPFGSKARKIENYILGDDENGKDESIGYLFMEFKKKHSNNTVTIGMGFKANRGKPLKSWGFSITDGRRIGEDFFLYKQMGEKIPLTMKELENRIGAGGQVVEGQKNYMKLVNDLVFGFDDLDEYDELVKLLVQLRSPKLSKDFKPTVIYEIMENSLQPLSEDDLRPMSEAIENMDNIKSRLEVLKECKSAADRIRQAFDRYNHFIVLDKAKQFHDQHLRLEQEKNLKLKKTREINQAGKAITSLQEKISSLKILLQTQQEKKLELENHDSVKIREKIIQTEKEVEELSTKRSEKDKQHETKRQQERDLDNQVASCRQEIEAGESSIINQLAEMDGLAEAFAFDEHDFMRDEVKKDITEPFDFGYVTTTLKNHTQTISRAVKALEKEKQMSEVYDKLLMELDELKKELGAKERLLEQANRQLTEIQDECLEKLYQYNQNNQEYIISADGLTQLSREIRQFGPESNFNDIAQIFQKELIGLEQVKRNQLYQEQSEWAKIDQQKTEKEAEIDVWKKMKDPEPFRTEKVKNNRKKLVELGIPHLPLYKALDYVKGVDSSTQAAIEEALADMGILDALIIPTAYREKLASMPELTGDKYLYPAPQFMVHSINQYLKVEPSLTEIGPEEVANVLTSILIDENHHTHLDEKGHYRLGILRGRASGLETPKFIGSSARKKYREEIQKTLEAELAAIMVRLAASSEALAKINQEIETLKREFSEGLHPEDLVTAAKVVKQAVFDYEMALKTAEKKTAEEKILFDAVKKIKQEVFQITRRITLPLNLEAYGEAEASALAYRDELHGLEKQKLQLNYSLDSLRVAENRYQEVLQEIDDVLYEINGINTRRATMEMMLTNLNEQLKLTDYEAIKSELEQCLTALKELPIEKEDAAIQLEREKMGVKHLTRELCDLEQVLRQHEQIDLIMEAAFKEELDLGYVVKSPEGDLFGIAVKMLNKNPVADKQSKEQATRKIVENLNINSQYLRDYSLNSQYIFEKEWYDEEAEAVKKAHEIRSRLNITAKVAGMVVNFYDLSEYLKDSLEETEKLLKESDRELFEDILVKNISKKISARIFHSEKWVDNMNQLMEKMDTSMGLSFSLKWSSKKAETEEQLDTKKLVNLLKMDGNLLRDEDLNALSEHFRSKIALARRALEEKEVNLTFHAIMKDILDYRKWFEFKLFFKKTGQLSKELTNNGFFKFSGGEKAMAMYVPLFSAVNARYEAASKESARILSLDEAFAGVDEQNIRDMFRLLNELDLSYIINSQILWGDYDTVDALAISELIRPDNADFVTVLRYHWNGKVRKLVIDDAS</sequence>
<evidence type="ECO:0000313" key="4">
    <source>
        <dbReference type="Proteomes" id="UP000176244"/>
    </source>
</evidence>
<dbReference type="Gene3D" id="3.40.50.300">
    <property type="entry name" value="P-loop containing nucleotide triphosphate hydrolases"/>
    <property type="match status" value="2"/>
</dbReference>
<protein>
    <recommendedName>
        <fullName evidence="5">TIGR02680 family protein</fullName>
    </recommendedName>
</protein>
<feature type="compositionally biased region" description="Basic and acidic residues" evidence="2">
    <location>
        <begin position="346"/>
        <end position="371"/>
    </location>
</feature>
<organism evidence="3 4">
    <name type="scientific">Acetobacterium wieringae</name>
    <dbReference type="NCBI Taxonomy" id="52694"/>
    <lineage>
        <taxon>Bacteria</taxon>
        <taxon>Bacillati</taxon>
        <taxon>Bacillota</taxon>
        <taxon>Clostridia</taxon>
        <taxon>Eubacteriales</taxon>
        <taxon>Eubacteriaceae</taxon>
        <taxon>Acetobacterium</taxon>
    </lineage>
</organism>
<dbReference type="NCBIfam" id="TIGR02680">
    <property type="entry name" value="TIGR02680 family protein"/>
    <property type="match status" value="1"/>
</dbReference>
<keyword evidence="1" id="KW-0175">Coiled coil</keyword>
<name>A0A1F2PFV8_9FIRM</name>
<comment type="caution">
    <text evidence="3">The sequence shown here is derived from an EMBL/GenBank/DDBJ whole genome shotgun (WGS) entry which is preliminary data.</text>
</comment>
<evidence type="ECO:0000256" key="2">
    <source>
        <dbReference type="SAM" id="MobiDB-lite"/>
    </source>
</evidence>
<gene>
    <name evidence="3" type="ORF">ACWI_23930</name>
</gene>
<dbReference type="STRING" id="52694.ACWI_23930"/>
<proteinExistence type="predicted"/>
<dbReference type="EMBL" id="LKEU01000033">
    <property type="protein sequence ID" value="OFV70188.1"/>
    <property type="molecule type" value="Genomic_DNA"/>
</dbReference>
<evidence type="ECO:0000256" key="1">
    <source>
        <dbReference type="SAM" id="Coils"/>
    </source>
</evidence>
<dbReference type="SUPFAM" id="SSF52540">
    <property type="entry name" value="P-loop containing nucleoside triphosphate hydrolases"/>
    <property type="match status" value="1"/>
</dbReference>
<feature type="region of interest" description="Disordered" evidence="2">
    <location>
        <begin position="346"/>
        <end position="372"/>
    </location>
</feature>